<keyword evidence="3" id="KW-1185">Reference proteome</keyword>
<organism evidence="2 3">
    <name type="scientific">Cyclospora cayetanensis</name>
    <dbReference type="NCBI Taxonomy" id="88456"/>
    <lineage>
        <taxon>Eukaryota</taxon>
        <taxon>Sar</taxon>
        <taxon>Alveolata</taxon>
        <taxon>Apicomplexa</taxon>
        <taxon>Conoidasida</taxon>
        <taxon>Coccidia</taxon>
        <taxon>Eucoccidiorida</taxon>
        <taxon>Eimeriorina</taxon>
        <taxon>Eimeriidae</taxon>
        <taxon>Cyclospora</taxon>
    </lineage>
</organism>
<dbReference type="VEuPathDB" id="ToxoDB:cyc_04335"/>
<dbReference type="AlphaFoldDB" id="A0A1D3CRE5"/>
<gene>
    <name evidence="2" type="ORF">cyc_04335</name>
</gene>
<dbReference type="EMBL" id="JROU02002245">
    <property type="protein sequence ID" value="OEH73768.1"/>
    <property type="molecule type" value="Genomic_DNA"/>
</dbReference>
<feature type="region of interest" description="Disordered" evidence="1">
    <location>
        <begin position="128"/>
        <end position="152"/>
    </location>
</feature>
<evidence type="ECO:0000313" key="3">
    <source>
        <dbReference type="Proteomes" id="UP000095192"/>
    </source>
</evidence>
<protein>
    <submittedName>
        <fullName evidence="2">Uncharacterized protein</fullName>
    </submittedName>
</protein>
<dbReference type="Proteomes" id="UP000095192">
    <property type="component" value="Unassembled WGS sequence"/>
</dbReference>
<feature type="region of interest" description="Disordered" evidence="1">
    <location>
        <begin position="178"/>
        <end position="202"/>
    </location>
</feature>
<reference evidence="2 3" key="1">
    <citation type="journal article" date="2016" name="BMC Genomics">
        <title>Comparative genomics reveals Cyclospora cayetanensis possesses coccidia-like metabolism and invasion components but unique surface antigens.</title>
        <authorList>
            <person name="Liu S."/>
            <person name="Wang L."/>
            <person name="Zheng H."/>
            <person name="Xu Z."/>
            <person name="Roellig D.M."/>
            <person name="Li N."/>
            <person name="Frace M.A."/>
            <person name="Tang K."/>
            <person name="Arrowood M.J."/>
            <person name="Moss D.M."/>
            <person name="Zhang L."/>
            <person name="Feng Y."/>
            <person name="Xiao L."/>
        </authorList>
    </citation>
    <scope>NUCLEOTIDE SEQUENCE [LARGE SCALE GENOMIC DNA]</scope>
    <source>
        <strain evidence="2 3">CHN_HEN01</strain>
    </source>
</reference>
<dbReference type="InParanoid" id="A0A1D3CRE5"/>
<evidence type="ECO:0000256" key="1">
    <source>
        <dbReference type="SAM" id="MobiDB-lite"/>
    </source>
</evidence>
<feature type="region of interest" description="Disordered" evidence="1">
    <location>
        <begin position="1"/>
        <end position="34"/>
    </location>
</feature>
<name>A0A1D3CRE5_9EIME</name>
<proteinExistence type="predicted"/>
<sequence>MGAHSLPGSPSPYASLVPPTGSSPRSEGPLCAPPMGTPSGFFDFDFTKRRGVLRLSSCPAAGCEGATGVPWETHPASGPYPECPLCAGSEEGRLSSPATHMSRYHHRVPVGGGLPLWKRRTERRALSSKRAETLVCPSSPRLGPLPPPDLLAGKAEGEIELLPELKNALDDTARPWAHSFSAAPRRDTSPVCQEKPPMRGLSKQLIDALERCDTT</sequence>
<accession>A0A1D3CRE5</accession>
<evidence type="ECO:0000313" key="2">
    <source>
        <dbReference type="EMBL" id="OEH73768.1"/>
    </source>
</evidence>
<comment type="caution">
    <text evidence="2">The sequence shown here is derived from an EMBL/GenBank/DDBJ whole genome shotgun (WGS) entry which is preliminary data.</text>
</comment>